<keyword evidence="2" id="KW-1185">Reference proteome</keyword>
<evidence type="ECO:0000313" key="1">
    <source>
        <dbReference type="EMBL" id="KIO22367.1"/>
    </source>
</evidence>
<feature type="non-terminal residue" evidence="1">
    <location>
        <position position="1"/>
    </location>
</feature>
<dbReference type="AlphaFoldDB" id="A0A0C3LM25"/>
<dbReference type="OrthoDB" id="1262810at2759"/>
<proteinExistence type="predicted"/>
<protein>
    <submittedName>
        <fullName evidence="1">Uncharacterized protein</fullName>
    </submittedName>
</protein>
<name>A0A0C3LM25_9AGAM</name>
<sequence>GQLFTLLPLPIVTNFPLHINAVLALVSDRQHLRNAHDVAEGTREELLVEWNRVVFSELVPK</sequence>
<dbReference type="STRING" id="1051891.A0A0C3LM25"/>
<dbReference type="HOGENOM" id="CLU_189583_0_0_1"/>
<organism evidence="1 2">
    <name type="scientific">Tulasnella calospora MUT 4182</name>
    <dbReference type="NCBI Taxonomy" id="1051891"/>
    <lineage>
        <taxon>Eukaryota</taxon>
        <taxon>Fungi</taxon>
        <taxon>Dikarya</taxon>
        <taxon>Basidiomycota</taxon>
        <taxon>Agaricomycotina</taxon>
        <taxon>Agaricomycetes</taxon>
        <taxon>Cantharellales</taxon>
        <taxon>Tulasnellaceae</taxon>
        <taxon>Tulasnella</taxon>
    </lineage>
</organism>
<dbReference type="EMBL" id="KN823111">
    <property type="protein sequence ID" value="KIO22367.1"/>
    <property type="molecule type" value="Genomic_DNA"/>
</dbReference>
<gene>
    <name evidence="1" type="ORF">M407DRAFT_61073</name>
</gene>
<accession>A0A0C3LM25</accession>
<feature type="non-terminal residue" evidence="1">
    <location>
        <position position="61"/>
    </location>
</feature>
<evidence type="ECO:0000313" key="2">
    <source>
        <dbReference type="Proteomes" id="UP000054248"/>
    </source>
</evidence>
<reference evidence="1 2" key="1">
    <citation type="submission" date="2014-04" db="EMBL/GenBank/DDBJ databases">
        <authorList>
            <consortium name="DOE Joint Genome Institute"/>
            <person name="Kuo A."/>
            <person name="Girlanda M."/>
            <person name="Perotto S."/>
            <person name="Kohler A."/>
            <person name="Nagy L.G."/>
            <person name="Floudas D."/>
            <person name="Copeland A."/>
            <person name="Barry K.W."/>
            <person name="Cichocki N."/>
            <person name="Veneault-Fourrey C."/>
            <person name="LaButti K."/>
            <person name="Lindquist E.A."/>
            <person name="Lipzen A."/>
            <person name="Lundell T."/>
            <person name="Morin E."/>
            <person name="Murat C."/>
            <person name="Sun H."/>
            <person name="Tunlid A."/>
            <person name="Henrissat B."/>
            <person name="Grigoriev I.V."/>
            <person name="Hibbett D.S."/>
            <person name="Martin F."/>
            <person name="Nordberg H.P."/>
            <person name="Cantor M.N."/>
            <person name="Hua S.X."/>
        </authorList>
    </citation>
    <scope>NUCLEOTIDE SEQUENCE [LARGE SCALE GENOMIC DNA]</scope>
    <source>
        <strain evidence="1 2">MUT 4182</strain>
    </source>
</reference>
<reference evidence="2" key="2">
    <citation type="submission" date="2015-01" db="EMBL/GenBank/DDBJ databases">
        <title>Evolutionary Origins and Diversification of the Mycorrhizal Mutualists.</title>
        <authorList>
            <consortium name="DOE Joint Genome Institute"/>
            <consortium name="Mycorrhizal Genomics Consortium"/>
            <person name="Kohler A."/>
            <person name="Kuo A."/>
            <person name="Nagy L.G."/>
            <person name="Floudas D."/>
            <person name="Copeland A."/>
            <person name="Barry K.W."/>
            <person name="Cichocki N."/>
            <person name="Veneault-Fourrey C."/>
            <person name="LaButti K."/>
            <person name="Lindquist E.A."/>
            <person name="Lipzen A."/>
            <person name="Lundell T."/>
            <person name="Morin E."/>
            <person name="Murat C."/>
            <person name="Riley R."/>
            <person name="Ohm R."/>
            <person name="Sun H."/>
            <person name="Tunlid A."/>
            <person name="Henrissat B."/>
            <person name="Grigoriev I.V."/>
            <person name="Hibbett D.S."/>
            <person name="Martin F."/>
        </authorList>
    </citation>
    <scope>NUCLEOTIDE SEQUENCE [LARGE SCALE GENOMIC DNA]</scope>
    <source>
        <strain evidence="2">MUT 4182</strain>
    </source>
</reference>
<dbReference type="Proteomes" id="UP000054248">
    <property type="component" value="Unassembled WGS sequence"/>
</dbReference>